<dbReference type="EC" id="3.2.1.4" evidence="3"/>
<dbReference type="Proteomes" id="UP001595962">
    <property type="component" value="Unassembled WGS sequence"/>
</dbReference>
<dbReference type="GO" id="GO:0016787">
    <property type="term" value="F:hydrolase activity"/>
    <property type="evidence" value="ECO:0007669"/>
    <property type="project" value="UniProtKB-KW"/>
</dbReference>
<gene>
    <name evidence="8" type="ORF">ACFO3I_05540</name>
</gene>
<keyword evidence="5" id="KW-0136">Cellulose degradation</keyword>
<protein>
    <recommendedName>
        <fullName evidence="3">cellulase</fullName>
        <ecNumber evidence="3">3.2.1.4</ecNumber>
    </recommendedName>
</protein>
<organism evidence="8 9">
    <name type="scientific">Rheinheimera marina</name>
    <dbReference type="NCBI Taxonomy" id="1774958"/>
    <lineage>
        <taxon>Bacteria</taxon>
        <taxon>Pseudomonadati</taxon>
        <taxon>Pseudomonadota</taxon>
        <taxon>Gammaproteobacteria</taxon>
        <taxon>Chromatiales</taxon>
        <taxon>Chromatiaceae</taxon>
        <taxon>Rheinheimera</taxon>
    </lineage>
</organism>
<keyword evidence="4 8" id="KW-0378">Hydrolase</keyword>
<evidence type="ECO:0000313" key="8">
    <source>
        <dbReference type="EMBL" id="MFC4654484.1"/>
    </source>
</evidence>
<keyword evidence="9" id="KW-1185">Reference proteome</keyword>
<evidence type="ECO:0000256" key="2">
    <source>
        <dbReference type="ARBA" id="ARBA00009209"/>
    </source>
</evidence>
<dbReference type="Gene3D" id="1.50.10.10">
    <property type="match status" value="1"/>
</dbReference>
<dbReference type="InterPro" id="IPR008928">
    <property type="entry name" value="6-hairpin_glycosidase_sf"/>
</dbReference>
<evidence type="ECO:0000313" key="9">
    <source>
        <dbReference type="Proteomes" id="UP001595962"/>
    </source>
</evidence>
<evidence type="ECO:0000256" key="7">
    <source>
        <dbReference type="ARBA" id="ARBA00023326"/>
    </source>
</evidence>
<dbReference type="EMBL" id="JBHSGB010000005">
    <property type="protein sequence ID" value="MFC4654484.1"/>
    <property type="molecule type" value="Genomic_DNA"/>
</dbReference>
<keyword evidence="7" id="KW-0624">Polysaccharide degradation</keyword>
<dbReference type="Pfam" id="PF01270">
    <property type="entry name" value="Glyco_hydro_8"/>
    <property type="match status" value="1"/>
</dbReference>
<comment type="catalytic activity">
    <reaction evidence="1">
        <text>Endohydrolysis of (1-&gt;4)-beta-D-glucosidic linkages in cellulose, lichenin and cereal beta-D-glucans.</text>
        <dbReference type="EC" id="3.2.1.4"/>
    </reaction>
</comment>
<evidence type="ECO:0000256" key="3">
    <source>
        <dbReference type="ARBA" id="ARBA00012601"/>
    </source>
</evidence>
<dbReference type="InterPro" id="IPR002037">
    <property type="entry name" value="Glyco_hydro_8"/>
</dbReference>
<accession>A0ABV9JJW6</accession>
<comment type="similarity">
    <text evidence="2">Belongs to the glycosyl hydrolase 8 (cellulase D) family.</text>
</comment>
<dbReference type="SUPFAM" id="SSF48208">
    <property type="entry name" value="Six-hairpin glycosidases"/>
    <property type="match status" value="1"/>
</dbReference>
<comment type="caution">
    <text evidence="8">The sequence shown here is derived from an EMBL/GenBank/DDBJ whole genome shotgun (WGS) entry which is preliminary data.</text>
</comment>
<dbReference type="PRINTS" id="PR00735">
    <property type="entry name" value="GLHYDRLASE8"/>
</dbReference>
<dbReference type="InterPro" id="IPR012341">
    <property type="entry name" value="6hp_glycosidase-like_sf"/>
</dbReference>
<keyword evidence="6" id="KW-0326">Glycosidase</keyword>
<evidence type="ECO:0000256" key="5">
    <source>
        <dbReference type="ARBA" id="ARBA00023001"/>
    </source>
</evidence>
<dbReference type="RefSeq" id="WP_377332410.1">
    <property type="nucleotide sequence ID" value="NZ_JBHSGB010000005.1"/>
</dbReference>
<proteinExistence type="inferred from homology"/>
<evidence type="ECO:0000256" key="6">
    <source>
        <dbReference type="ARBA" id="ARBA00023295"/>
    </source>
</evidence>
<evidence type="ECO:0000256" key="4">
    <source>
        <dbReference type="ARBA" id="ARBA00022801"/>
    </source>
</evidence>
<keyword evidence="7" id="KW-0119">Carbohydrate metabolism</keyword>
<evidence type="ECO:0000256" key="1">
    <source>
        <dbReference type="ARBA" id="ARBA00000966"/>
    </source>
</evidence>
<reference evidence="9" key="1">
    <citation type="journal article" date="2019" name="Int. J. Syst. Evol. Microbiol.">
        <title>The Global Catalogue of Microorganisms (GCM) 10K type strain sequencing project: providing services to taxonomists for standard genome sequencing and annotation.</title>
        <authorList>
            <consortium name="The Broad Institute Genomics Platform"/>
            <consortium name="The Broad Institute Genome Sequencing Center for Infectious Disease"/>
            <person name="Wu L."/>
            <person name="Ma J."/>
        </authorList>
    </citation>
    <scope>NUCLEOTIDE SEQUENCE [LARGE SCALE GENOMIC DNA]</scope>
    <source>
        <strain evidence="9">DT28</strain>
    </source>
</reference>
<sequence>MLPGSALAQTGSDWQLYKQRFVTPEGRVIDSFNKISHSEGQGWGMLFAQANDDAATFESLWRWTRKNLARKDSRLFAWRYDSRVVPAVNDLNNASDGDVLIAWALFKAATRWGNSNYAAASAAIRRDIHQLLIRQFAGYTVLLPGLNGFHSDSYVDINLSYWVIPAFNDFAALEPDQHWQALVRDGQKLLALSRFGETRLPTDWIRLDQNASVAPTPDKPSRFSYDAVRIPMYFIWGKALTAELEQPFLAFWPQNAVIADWVDVTSGERAAYPASNGIKAVQALLHGESGILAQPLVAEDDYYASSLLMLSKLAAQSALTQVTAR</sequence>
<name>A0ABV9JJW6_9GAMM</name>